<accession>K7AE88</accession>
<keyword evidence="2" id="KW-1185">Reference proteome</keyword>
<name>K7AE88_9ALTE</name>
<gene>
    <name evidence="1" type="ORF">C427_0614</name>
</gene>
<dbReference type="HOGENOM" id="CLU_3171240_0_0_6"/>
<evidence type="ECO:0000313" key="2">
    <source>
        <dbReference type="Proteomes" id="UP000011864"/>
    </source>
</evidence>
<organism evidence="1 2">
    <name type="scientific">Paraglaciecola psychrophila 170</name>
    <dbReference type="NCBI Taxonomy" id="1129794"/>
    <lineage>
        <taxon>Bacteria</taxon>
        <taxon>Pseudomonadati</taxon>
        <taxon>Pseudomonadota</taxon>
        <taxon>Gammaproteobacteria</taxon>
        <taxon>Alteromonadales</taxon>
        <taxon>Alteromonadaceae</taxon>
        <taxon>Paraglaciecola</taxon>
    </lineage>
</organism>
<dbReference type="EMBL" id="CP003837">
    <property type="protein sequence ID" value="AGH42724.1"/>
    <property type="molecule type" value="Genomic_DNA"/>
</dbReference>
<dbReference type="KEGG" id="gps:C427_0614"/>
<protein>
    <submittedName>
        <fullName evidence="1">Uncharacterized protein</fullName>
    </submittedName>
</protein>
<proteinExistence type="predicted"/>
<reference evidence="1 2" key="1">
    <citation type="journal article" date="2013" name="Genome Announc.">
        <title>Complete Genome Sequence of Glaciecola psychrophila Strain 170T.</title>
        <authorList>
            <person name="Yin J."/>
            <person name="Chen J."/>
            <person name="Liu G."/>
            <person name="Yu Y."/>
            <person name="Song L."/>
            <person name="Wang X."/>
            <person name="Qu X."/>
        </authorList>
    </citation>
    <scope>NUCLEOTIDE SEQUENCE [LARGE SCALE GENOMIC DNA]</scope>
    <source>
        <strain evidence="1 2">170</strain>
    </source>
</reference>
<sequence length="47" mass="5371">MLVYQIIQPASRYAAANKQIRADSQTARSTYSKRYKSQGGLEWIHAL</sequence>
<dbReference type="PATRIC" id="fig|1129794.4.peg.610"/>
<dbReference type="STRING" id="1129794.C427_0614"/>
<dbReference type="Proteomes" id="UP000011864">
    <property type="component" value="Chromosome"/>
</dbReference>
<evidence type="ECO:0000313" key="1">
    <source>
        <dbReference type="EMBL" id="AGH42724.1"/>
    </source>
</evidence>
<dbReference type="AlphaFoldDB" id="K7AE88"/>